<proteinExistence type="predicted"/>
<protein>
    <submittedName>
        <fullName evidence="1">Uncharacterized protein</fullName>
    </submittedName>
</protein>
<dbReference type="AlphaFoldDB" id="A0A2D0BLC5"/>
<gene>
    <name evidence="1" type="ORF">CQR37_01040</name>
</gene>
<organism evidence="1 2">
    <name type="scientific">Enterococcus faecium</name>
    <name type="common">Streptococcus faecium</name>
    <dbReference type="NCBI Taxonomy" id="1352"/>
    <lineage>
        <taxon>Bacteria</taxon>
        <taxon>Bacillati</taxon>
        <taxon>Bacillota</taxon>
        <taxon>Bacilli</taxon>
        <taxon>Lactobacillales</taxon>
        <taxon>Enterococcaceae</taxon>
        <taxon>Enterococcus</taxon>
    </lineage>
</organism>
<sequence length="66" mass="8048">MFLRFFWHKNRCFPIELREMLEVLLKQGYDARKRAKVMSRSLFGWIDRQKMKGLVLFLSQILPKCV</sequence>
<dbReference type="Proteomes" id="UP000224303">
    <property type="component" value="Unassembled WGS sequence"/>
</dbReference>
<accession>A0A2D0BLC5</accession>
<name>A0A2D0BLC5_ENTFC</name>
<evidence type="ECO:0000313" key="1">
    <source>
        <dbReference type="EMBL" id="PHL22738.1"/>
    </source>
</evidence>
<dbReference type="EMBL" id="PCGC01000002">
    <property type="protein sequence ID" value="PHL22738.1"/>
    <property type="molecule type" value="Genomic_DNA"/>
</dbReference>
<evidence type="ECO:0000313" key="2">
    <source>
        <dbReference type="Proteomes" id="UP000224303"/>
    </source>
</evidence>
<comment type="caution">
    <text evidence="1">The sequence shown here is derived from an EMBL/GenBank/DDBJ whole genome shotgun (WGS) entry which is preliminary data.</text>
</comment>
<reference evidence="1 2" key="1">
    <citation type="submission" date="2017-10" db="EMBL/GenBank/DDBJ databases">
        <title>Draft genomes of the Enterococcus faecium isolated from human feces before and after Helicobacter pylori eradication therapy.</title>
        <authorList>
            <person name="Prianichniikov N.A."/>
            <person name="Glushchenko O.E."/>
            <person name="Malakhova M.V."/>
        </authorList>
    </citation>
    <scope>NUCLEOTIDE SEQUENCE [LARGE SCALE GENOMIC DNA]</scope>
    <source>
        <strain evidence="1 2">Hp_5-7</strain>
    </source>
</reference>